<dbReference type="WBParaSite" id="PSAMB.scaffold420size51939.g5643.t1">
    <property type="protein sequence ID" value="PSAMB.scaffold420size51939.g5643.t1"/>
    <property type="gene ID" value="PSAMB.scaffold420size51939.g5643"/>
</dbReference>
<organism evidence="2 3">
    <name type="scientific">Plectus sambesii</name>
    <dbReference type="NCBI Taxonomy" id="2011161"/>
    <lineage>
        <taxon>Eukaryota</taxon>
        <taxon>Metazoa</taxon>
        <taxon>Ecdysozoa</taxon>
        <taxon>Nematoda</taxon>
        <taxon>Chromadorea</taxon>
        <taxon>Plectida</taxon>
        <taxon>Plectina</taxon>
        <taxon>Plectoidea</taxon>
        <taxon>Plectidae</taxon>
        <taxon>Plectus</taxon>
    </lineage>
</organism>
<accession>A0A914WHY6</accession>
<name>A0A914WHY6_9BILA</name>
<reference evidence="3" key="1">
    <citation type="submission" date="2022-11" db="UniProtKB">
        <authorList>
            <consortium name="WormBaseParasite"/>
        </authorList>
    </citation>
    <scope>IDENTIFICATION</scope>
</reference>
<sequence length="130" mass="13723">MHGNGMAGRRDAEDTLPLCCTRRLLLTAPLRELRKLRLTVVVDETGQPPQITMGGGRWGSGPKGAPDSQQPIGTPSADASADDDARARRRLLIGSGGGGGNNSHAAKRELYAAKWPAAARKKLTAEKARA</sequence>
<proteinExistence type="predicted"/>
<feature type="region of interest" description="Disordered" evidence="1">
    <location>
        <begin position="46"/>
        <end position="105"/>
    </location>
</feature>
<protein>
    <submittedName>
        <fullName evidence="3">Uncharacterized protein</fullName>
    </submittedName>
</protein>
<evidence type="ECO:0000256" key="1">
    <source>
        <dbReference type="SAM" id="MobiDB-lite"/>
    </source>
</evidence>
<evidence type="ECO:0000313" key="3">
    <source>
        <dbReference type="WBParaSite" id="PSAMB.scaffold420size51939.g5643.t1"/>
    </source>
</evidence>
<evidence type="ECO:0000313" key="2">
    <source>
        <dbReference type="Proteomes" id="UP000887566"/>
    </source>
</evidence>
<dbReference type="AlphaFoldDB" id="A0A914WHY6"/>
<keyword evidence="2" id="KW-1185">Reference proteome</keyword>
<dbReference type="Proteomes" id="UP000887566">
    <property type="component" value="Unplaced"/>
</dbReference>
<feature type="compositionally biased region" description="Gly residues" evidence="1">
    <location>
        <begin position="53"/>
        <end position="62"/>
    </location>
</feature>